<dbReference type="AlphaFoldDB" id="A0A6G4WBC9"/>
<evidence type="ECO:0000256" key="6">
    <source>
        <dbReference type="PIRSR" id="PIRSR000388-1"/>
    </source>
</evidence>
<evidence type="ECO:0000256" key="2">
    <source>
        <dbReference type="ARBA" id="ARBA00011424"/>
    </source>
</evidence>
<dbReference type="Gene3D" id="3.20.20.60">
    <property type="entry name" value="Phosphoenolpyruvate-binding domains"/>
    <property type="match status" value="1"/>
</dbReference>
<dbReference type="PANTHER" id="PTHR20881:SF0">
    <property type="entry name" value="3-METHYL-2-OXOBUTANOATE HYDROXYMETHYLTRANSFERASE"/>
    <property type="match status" value="1"/>
</dbReference>
<evidence type="ECO:0000313" key="7">
    <source>
        <dbReference type="EMBL" id="NGO52071.1"/>
    </source>
</evidence>
<dbReference type="InterPro" id="IPR003700">
    <property type="entry name" value="Pantoate_hydroxy_MeTrfase"/>
</dbReference>
<keyword evidence="8" id="KW-1185">Reference proteome</keyword>
<dbReference type="GO" id="GO:0000287">
    <property type="term" value="F:magnesium ion binding"/>
    <property type="evidence" value="ECO:0007669"/>
    <property type="project" value="TreeGrafter"/>
</dbReference>
<gene>
    <name evidence="7" type="ORF">G6N73_12900</name>
</gene>
<organism evidence="7 8">
    <name type="scientific">Allomesorhizobium camelthorni</name>
    <dbReference type="NCBI Taxonomy" id="475069"/>
    <lineage>
        <taxon>Bacteria</taxon>
        <taxon>Pseudomonadati</taxon>
        <taxon>Pseudomonadota</taxon>
        <taxon>Alphaproteobacteria</taxon>
        <taxon>Hyphomicrobiales</taxon>
        <taxon>Phyllobacteriaceae</taxon>
        <taxon>Allomesorhizobium</taxon>
    </lineage>
</organism>
<evidence type="ECO:0000256" key="4">
    <source>
        <dbReference type="ARBA" id="ARBA00022655"/>
    </source>
</evidence>
<dbReference type="GO" id="GO:0003864">
    <property type="term" value="F:3-methyl-2-oxobutanoate hydroxymethyltransferase activity"/>
    <property type="evidence" value="ECO:0007669"/>
    <property type="project" value="UniProtKB-EC"/>
</dbReference>
<accession>A0A6G4WBC9</accession>
<dbReference type="InterPro" id="IPR040442">
    <property type="entry name" value="Pyrv_kinase-like_dom_sf"/>
</dbReference>
<proteinExistence type="inferred from homology"/>
<dbReference type="PANTHER" id="PTHR20881">
    <property type="entry name" value="3-METHYL-2-OXOBUTANOATE HYDROXYMETHYLTRANSFERASE"/>
    <property type="match status" value="1"/>
</dbReference>
<name>A0A6G4WBC9_9HYPH</name>
<comment type="subunit">
    <text evidence="2">Homodecamer; pentamer of dimers.</text>
</comment>
<reference evidence="7 8" key="1">
    <citation type="submission" date="2020-02" db="EMBL/GenBank/DDBJ databases">
        <title>Genome sequence of strain CCNWXJ40-4.</title>
        <authorList>
            <person name="Gao J."/>
            <person name="Sun J."/>
        </authorList>
    </citation>
    <scope>NUCLEOTIDE SEQUENCE [LARGE SCALE GENOMIC DNA]</scope>
    <source>
        <strain evidence="7 8">CCNWXJ 40-4</strain>
    </source>
</reference>
<dbReference type="Proteomes" id="UP001642900">
    <property type="component" value="Unassembled WGS sequence"/>
</dbReference>
<dbReference type="RefSeq" id="WP_165028129.1">
    <property type="nucleotide sequence ID" value="NZ_JAAKZF010000014.1"/>
</dbReference>
<keyword evidence="5" id="KW-0808">Transferase</keyword>
<evidence type="ECO:0000256" key="5">
    <source>
        <dbReference type="ARBA" id="ARBA00022679"/>
    </source>
</evidence>
<dbReference type="EMBL" id="JAAKZF010000014">
    <property type="protein sequence ID" value="NGO52071.1"/>
    <property type="molecule type" value="Genomic_DNA"/>
</dbReference>
<evidence type="ECO:0000256" key="3">
    <source>
        <dbReference type="ARBA" id="ARBA00012618"/>
    </source>
</evidence>
<dbReference type="GO" id="GO:0015940">
    <property type="term" value="P:pantothenate biosynthetic process"/>
    <property type="evidence" value="ECO:0007669"/>
    <property type="project" value="UniProtKB-KW"/>
</dbReference>
<comment type="similarity">
    <text evidence="1">Belongs to the PanB family.</text>
</comment>
<evidence type="ECO:0000313" key="8">
    <source>
        <dbReference type="Proteomes" id="UP001642900"/>
    </source>
</evidence>
<evidence type="ECO:0000256" key="1">
    <source>
        <dbReference type="ARBA" id="ARBA00008676"/>
    </source>
</evidence>
<dbReference type="Pfam" id="PF02548">
    <property type="entry name" value="Pantoate_transf"/>
    <property type="match status" value="1"/>
</dbReference>
<dbReference type="PIRSF" id="PIRSF000388">
    <property type="entry name" value="Pantoate_hydroxy_MeTrfase"/>
    <property type="match status" value="1"/>
</dbReference>
<dbReference type="InterPro" id="IPR015813">
    <property type="entry name" value="Pyrv/PenolPyrv_kinase-like_dom"/>
</dbReference>
<protein>
    <recommendedName>
        <fullName evidence="3">3-methyl-2-oxobutanoate hydroxymethyltransferase</fullName>
        <ecNumber evidence="3">2.1.2.11</ecNumber>
    </recommendedName>
</protein>
<sequence>MSRQRPTVADIRAMKGKYQFTMIRVETLDELEAAEKARIDMVSVPPEMMLLPHFREVAPSLFAVPGVNFFDVGTADDFVRWAFRLFKASADAVYCSASLATVKRLADEAIPVIGHVGLIPSRATWTGGFKAVGKTAESARKIFEAVKAYEAVGAFGAEIEVVPTEVAAAISERTSLFMVSMGAGTGCDCQYLFGDDLLGQNRGHVPRHAKAYRNFAAELDRLQRERIAAFSEFAAEVRSGAYPEQRHVVGIEAGELRRFLESLPVS</sequence>
<dbReference type="EC" id="2.1.2.11" evidence="3"/>
<comment type="caution">
    <text evidence="7">The sequence shown here is derived from an EMBL/GenBank/DDBJ whole genome shotgun (WGS) entry which is preliminary data.</text>
</comment>
<dbReference type="SUPFAM" id="SSF51621">
    <property type="entry name" value="Phosphoenolpyruvate/pyruvate domain"/>
    <property type="match status" value="1"/>
</dbReference>
<feature type="active site" description="Proton acceptor" evidence="6">
    <location>
        <position position="160"/>
    </location>
</feature>
<keyword evidence="4" id="KW-0566">Pantothenate biosynthesis</keyword>